<keyword evidence="4 6" id="KW-0067">ATP-binding</keyword>
<dbReference type="EMBL" id="OZ019900">
    <property type="protein sequence ID" value="CAK9233749.1"/>
    <property type="molecule type" value="Genomic_DNA"/>
</dbReference>
<dbReference type="InterPro" id="IPR017441">
    <property type="entry name" value="Protein_kinase_ATP_BS"/>
</dbReference>
<evidence type="ECO:0000259" key="8">
    <source>
        <dbReference type="PROSITE" id="PS50011"/>
    </source>
</evidence>
<dbReference type="SMART" id="SM00220">
    <property type="entry name" value="S_TKc"/>
    <property type="match status" value="1"/>
</dbReference>
<name>A0ABP0V2X9_9BRYO</name>
<dbReference type="PROSITE" id="PS00108">
    <property type="entry name" value="PROTEIN_KINASE_ST"/>
    <property type="match status" value="1"/>
</dbReference>
<dbReference type="InterPro" id="IPR008271">
    <property type="entry name" value="Ser/Thr_kinase_AS"/>
</dbReference>
<accession>A0ABP0V2X9</accession>
<evidence type="ECO:0000256" key="4">
    <source>
        <dbReference type="ARBA" id="ARBA00022840"/>
    </source>
</evidence>
<keyword evidence="10" id="KW-1185">Reference proteome</keyword>
<evidence type="ECO:0000256" key="2">
    <source>
        <dbReference type="ARBA" id="ARBA00022741"/>
    </source>
</evidence>
<protein>
    <recommendedName>
        <fullName evidence="8">Protein kinase domain-containing protein</fullName>
    </recommendedName>
</protein>
<keyword evidence="3" id="KW-0418">Kinase</keyword>
<keyword evidence="7" id="KW-0723">Serine/threonine-protein kinase</keyword>
<reference evidence="9" key="1">
    <citation type="submission" date="2024-02" db="EMBL/GenBank/DDBJ databases">
        <authorList>
            <consortium name="ELIXIR-Norway"/>
            <consortium name="Elixir Norway"/>
        </authorList>
    </citation>
    <scope>NUCLEOTIDE SEQUENCE</scope>
</reference>
<organism evidence="9 10">
    <name type="scientific">Sphagnum troendelagicum</name>
    <dbReference type="NCBI Taxonomy" id="128251"/>
    <lineage>
        <taxon>Eukaryota</taxon>
        <taxon>Viridiplantae</taxon>
        <taxon>Streptophyta</taxon>
        <taxon>Embryophyta</taxon>
        <taxon>Bryophyta</taxon>
        <taxon>Sphagnophytina</taxon>
        <taxon>Sphagnopsida</taxon>
        <taxon>Sphagnales</taxon>
        <taxon>Sphagnaceae</taxon>
        <taxon>Sphagnum</taxon>
    </lineage>
</organism>
<dbReference type="PANTHER" id="PTHR11042">
    <property type="entry name" value="EUKARYOTIC TRANSLATION INITIATION FACTOR 2-ALPHA KINASE EIF2-ALPHA KINASE -RELATED"/>
    <property type="match status" value="1"/>
</dbReference>
<dbReference type="PANTHER" id="PTHR11042:SF185">
    <property type="entry name" value="WEE1-LIKE PROTEIN KINASE"/>
    <property type="match status" value="1"/>
</dbReference>
<dbReference type="SUPFAM" id="SSF56112">
    <property type="entry name" value="Protein kinase-like (PK-like)"/>
    <property type="match status" value="1"/>
</dbReference>
<keyword evidence="2 6" id="KW-0547">Nucleotide-binding</keyword>
<evidence type="ECO:0000256" key="3">
    <source>
        <dbReference type="ARBA" id="ARBA00022777"/>
    </source>
</evidence>
<dbReference type="InterPro" id="IPR050339">
    <property type="entry name" value="CC_SR_Kinase"/>
</dbReference>
<feature type="binding site" evidence="6">
    <location>
        <position position="259"/>
    </location>
    <ligand>
        <name>ATP</name>
        <dbReference type="ChEBI" id="CHEBI:30616"/>
    </ligand>
</feature>
<dbReference type="Proteomes" id="UP001497512">
    <property type="component" value="Chromosome 8"/>
</dbReference>
<evidence type="ECO:0000313" key="9">
    <source>
        <dbReference type="EMBL" id="CAK9233749.1"/>
    </source>
</evidence>
<dbReference type="PROSITE" id="PS50011">
    <property type="entry name" value="PROTEIN_KINASE_DOM"/>
    <property type="match status" value="1"/>
</dbReference>
<dbReference type="Gene3D" id="1.10.510.10">
    <property type="entry name" value="Transferase(Phosphotransferase) domain 1"/>
    <property type="match status" value="1"/>
</dbReference>
<feature type="domain" description="Protein kinase" evidence="8">
    <location>
        <begin position="230"/>
        <end position="476"/>
    </location>
</feature>
<sequence>MKGVCGGWESQEELDEMVALEQWDGLALSQQLSEVCLYTPLHSPDLKEIVVVETSVAEQFLQPLEEVEEVNLADQEENDRDDPQDQICSQDVFCTPDFITPIEQQFPVHFDVNKDNTRQRIKSPTRLTPLRYKRPRPEVPLLPEKPNLQNEDGAGLMRGKLVKESACAFMPSHPGVRSKHHRVDSPVCIRNPFVQGDSEENADTLQSARPPVPLAPRFAQSGMSRYSEDFHEIQEIGQGNFSRVYKVLKRIDGCLYAVKRSIHQLHQDSRRKQALTEVQALAAIGMHENVVRYHTAWFESDYLYIQMELCDSTLGQYAASIPATSLECSLLTALWQMAKALSHIHAKGLVHLDLKPDNIYVLDGVFKLGDFGCATRIDGSLSFEEGDARYIPLEFLNEDYTHLCSVDMFSLGASIYELATGVTLPSSGPTYKALREGKLAVPPGFSSSFENLLKELMHPNAKRRPLADDVLKHPIFSRQTLGMNLSEEITALT</sequence>
<evidence type="ECO:0000313" key="10">
    <source>
        <dbReference type="Proteomes" id="UP001497512"/>
    </source>
</evidence>
<evidence type="ECO:0000256" key="1">
    <source>
        <dbReference type="ARBA" id="ARBA00022679"/>
    </source>
</evidence>
<dbReference type="InterPro" id="IPR011009">
    <property type="entry name" value="Kinase-like_dom_sf"/>
</dbReference>
<evidence type="ECO:0000256" key="6">
    <source>
        <dbReference type="PROSITE-ProRule" id="PRU10141"/>
    </source>
</evidence>
<comment type="similarity">
    <text evidence="5">Belongs to the protein kinase superfamily. Ser/Thr protein kinase family. GCN2 subfamily.</text>
</comment>
<keyword evidence="1" id="KW-0808">Transferase</keyword>
<dbReference type="Pfam" id="PF00069">
    <property type="entry name" value="Pkinase"/>
    <property type="match status" value="1"/>
</dbReference>
<evidence type="ECO:0000256" key="7">
    <source>
        <dbReference type="RuleBase" id="RU000304"/>
    </source>
</evidence>
<dbReference type="PROSITE" id="PS00107">
    <property type="entry name" value="PROTEIN_KINASE_ATP"/>
    <property type="match status" value="1"/>
</dbReference>
<proteinExistence type="inferred from homology"/>
<dbReference type="InterPro" id="IPR000719">
    <property type="entry name" value="Prot_kinase_dom"/>
</dbReference>
<dbReference type="Gene3D" id="3.30.200.20">
    <property type="entry name" value="Phosphorylase Kinase, domain 1"/>
    <property type="match status" value="1"/>
</dbReference>
<evidence type="ECO:0000256" key="5">
    <source>
        <dbReference type="ARBA" id="ARBA00037982"/>
    </source>
</evidence>
<gene>
    <name evidence="9" type="ORF">CSSPTR1EN2_LOCUS21662</name>
</gene>